<feature type="compositionally biased region" description="Polar residues" evidence="1">
    <location>
        <begin position="1"/>
        <end position="14"/>
    </location>
</feature>
<evidence type="ECO:0000313" key="2">
    <source>
        <dbReference type="EMBL" id="PTL73180.1"/>
    </source>
</evidence>
<name>A0A2T4UUG9_9MICO</name>
<evidence type="ECO:0000256" key="1">
    <source>
        <dbReference type="SAM" id="MobiDB-lite"/>
    </source>
</evidence>
<reference evidence="2 3" key="1">
    <citation type="submission" date="2018-03" db="EMBL/GenBank/DDBJ databases">
        <title>Bacteriophage NCPPB3778 and a type I-E CRISPR drive the evolution of the US Biological Select Agent, Rathayibacter toxicus.</title>
        <authorList>
            <person name="Davis E.W.II."/>
            <person name="Tabima J.F."/>
            <person name="Weisberg A.J."/>
            <person name="Dantas Lopes L."/>
            <person name="Wiseman M.S."/>
            <person name="Wiseman M.S."/>
            <person name="Pupko T."/>
            <person name="Belcher M.S."/>
            <person name="Sechler A.J."/>
            <person name="Tancos M.A."/>
            <person name="Schroeder B.K."/>
            <person name="Murray T.D."/>
            <person name="Luster D.G."/>
            <person name="Schneider W.L."/>
            <person name="Rogers E."/>
            <person name="Andreote F.D."/>
            <person name="Grunwald N.J."/>
            <person name="Putnam M.L."/>
            <person name="Chang J.H."/>
        </authorList>
    </citation>
    <scope>NUCLEOTIDE SEQUENCE [LARGE SCALE GENOMIC DNA]</scope>
    <source>
        <strain evidence="2 3">DSM 15933</strain>
    </source>
</reference>
<sequence>MNGTTGTARSTSAPSAPLSERDREVLDFERDWTSRSGDKEDAIRSRFGLSVARYYQVLGAVLASPAALAHDPMLVKRLLRIRDGRSGARAARRLGRPE</sequence>
<dbReference type="Pfam" id="PF11662">
    <property type="entry name" value="DUF3263"/>
    <property type="match status" value="1"/>
</dbReference>
<feature type="region of interest" description="Disordered" evidence="1">
    <location>
        <begin position="1"/>
        <end position="24"/>
    </location>
</feature>
<accession>A0A2T4UUG9</accession>
<dbReference type="AlphaFoldDB" id="A0A2T4UUG9"/>
<gene>
    <name evidence="2" type="ORF">C1I63_10185</name>
</gene>
<protein>
    <submittedName>
        <fullName evidence="2">DUF3263 domain-containing protein</fullName>
    </submittedName>
</protein>
<dbReference type="RefSeq" id="WP_055787711.1">
    <property type="nucleotide sequence ID" value="NZ_PZPL01000001.1"/>
</dbReference>
<proteinExistence type="predicted"/>
<keyword evidence="3" id="KW-1185">Reference proteome</keyword>
<evidence type="ECO:0000313" key="3">
    <source>
        <dbReference type="Proteomes" id="UP000241085"/>
    </source>
</evidence>
<dbReference type="EMBL" id="PZPL01000001">
    <property type="protein sequence ID" value="PTL73180.1"/>
    <property type="molecule type" value="Genomic_DNA"/>
</dbReference>
<dbReference type="Proteomes" id="UP000241085">
    <property type="component" value="Unassembled WGS sequence"/>
</dbReference>
<comment type="caution">
    <text evidence="2">The sequence shown here is derived from an EMBL/GenBank/DDBJ whole genome shotgun (WGS) entry which is preliminary data.</text>
</comment>
<organism evidence="2 3">
    <name type="scientific">Rathayibacter caricis DSM 15933</name>
    <dbReference type="NCBI Taxonomy" id="1328867"/>
    <lineage>
        <taxon>Bacteria</taxon>
        <taxon>Bacillati</taxon>
        <taxon>Actinomycetota</taxon>
        <taxon>Actinomycetes</taxon>
        <taxon>Micrococcales</taxon>
        <taxon>Microbacteriaceae</taxon>
        <taxon>Rathayibacter</taxon>
    </lineage>
</organism>
<dbReference type="InterPro" id="IPR021678">
    <property type="entry name" value="DUF3263"/>
</dbReference>